<dbReference type="InterPro" id="IPR036390">
    <property type="entry name" value="WH_DNA-bd_sf"/>
</dbReference>
<reference evidence="6" key="4">
    <citation type="submission" date="2024-05" db="EMBL/GenBank/DDBJ databases">
        <authorList>
            <person name="Sun Q."/>
            <person name="Zhou Y."/>
        </authorList>
    </citation>
    <scope>NUCLEOTIDE SEQUENCE</scope>
    <source>
        <strain evidence="6">CGMCC 1.11013</strain>
    </source>
</reference>
<dbReference type="EMBL" id="JFHE01000014">
    <property type="protein sequence ID" value="KDR34349.1"/>
    <property type="molecule type" value="Genomic_DNA"/>
</dbReference>
<dbReference type="RefSeq" id="WP_035966208.1">
    <property type="nucleotide sequence ID" value="NZ_BMEG01000001.1"/>
</dbReference>
<dbReference type="EMBL" id="BMEG01000001">
    <property type="protein sequence ID" value="GGD50870.1"/>
    <property type="molecule type" value="Genomic_DNA"/>
</dbReference>
<dbReference type="eggNOG" id="COG0583">
    <property type="taxonomic scope" value="Bacteria"/>
</dbReference>
<evidence type="ECO:0000313" key="6">
    <source>
        <dbReference type="EMBL" id="GGD50870.1"/>
    </source>
</evidence>
<reference evidence="9" key="3">
    <citation type="journal article" date="2019" name="Int. J. Syst. Evol. Microbiol.">
        <title>The Global Catalogue of Microorganisms (GCM) 10K type strain sequencing project: providing services to taxonomists for standard genome sequencing and annotation.</title>
        <authorList>
            <consortium name="The Broad Institute Genomics Platform"/>
            <consortium name="The Broad Institute Genome Sequencing Center for Infectious Disease"/>
            <person name="Wu L."/>
            <person name="Ma J."/>
        </authorList>
    </citation>
    <scope>NUCLEOTIDE SEQUENCE [LARGE SCALE GENOMIC DNA]</scope>
    <source>
        <strain evidence="9">CGMCC 1.11013</strain>
    </source>
</reference>
<dbReference type="AlphaFoldDB" id="A0A069P379"/>
<dbReference type="Pfam" id="PF03466">
    <property type="entry name" value="LysR_substrate"/>
    <property type="match status" value="1"/>
</dbReference>
<keyword evidence="4" id="KW-0804">Transcription</keyword>
<keyword evidence="3" id="KW-0238">DNA-binding</keyword>
<dbReference type="InterPro" id="IPR005119">
    <property type="entry name" value="LysR_subst-bd"/>
</dbReference>
<dbReference type="STRING" id="1071679.BG57_06565"/>
<dbReference type="GO" id="GO:0006351">
    <property type="term" value="P:DNA-templated transcription"/>
    <property type="evidence" value="ECO:0007669"/>
    <property type="project" value="TreeGrafter"/>
</dbReference>
<sequence>MDLLRSMRIFTRVAEAASFTAAAQQLDITTAQASRAVTDLEAHLRTRLLNRTTRRVALTDAGNRYLARCKEVIALVDVSEAEASNAQVSPSGVLRMHAPITFGQHYVVPALTRYLDAHPQVRVELTLSQNVPDMLDEGYDVFLQITTSTLPDSALISHRICTMPSVLCASPRYLERAGVPRSIEELSDHACLQLVTAFFPVDRWIFEGPQGSVEVDLPPGRLRVNAADALAVAVTDGLGIAPLPALSVQPLLKSGALVRVLPEWELQTMTIYAMYASRQYLDAKIKTWVAFLRDFVVGTLESELA</sequence>
<protein>
    <submittedName>
        <fullName evidence="6 7">Transcriptional regulator</fullName>
    </submittedName>
</protein>
<evidence type="ECO:0000313" key="7">
    <source>
        <dbReference type="EMBL" id="KDR34349.1"/>
    </source>
</evidence>
<evidence type="ECO:0000313" key="8">
    <source>
        <dbReference type="Proteomes" id="UP000027439"/>
    </source>
</evidence>
<evidence type="ECO:0000256" key="1">
    <source>
        <dbReference type="ARBA" id="ARBA00009437"/>
    </source>
</evidence>
<reference evidence="7 8" key="2">
    <citation type="submission" date="2014-03" db="EMBL/GenBank/DDBJ databases">
        <title>Draft Genome Sequences of Four Burkholderia Strains.</title>
        <authorList>
            <person name="Liu X.Y."/>
            <person name="Li C.X."/>
            <person name="Xu J.H."/>
        </authorList>
    </citation>
    <scope>NUCLEOTIDE SEQUENCE [LARGE SCALE GENOMIC DNA]</scope>
    <source>
        <strain evidence="7 8">R27</strain>
    </source>
</reference>
<dbReference type="GO" id="GO:0003700">
    <property type="term" value="F:DNA-binding transcription factor activity"/>
    <property type="evidence" value="ECO:0007669"/>
    <property type="project" value="InterPro"/>
</dbReference>
<dbReference type="FunFam" id="1.10.10.10:FF:000001">
    <property type="entry name" value="LysR family transcriptional regulator"/>
    <property type="match status" value="1"/>
</dbReference>
<dbReference type="Gene3D" id="1.10.10.10">
    <property type="entry name" value="Winged helix-like DNA-binding domain superfamily/Winged helix DNA-binding domain"/>
    <property type="match status" value="1"/>
</dbReference>
<comment type="caution">
    <text evidence="7">The sequence shown here is derived from an EMBL/GenBank/DDBJ whole genome shotgun (WGS) entry which is preliminary data.</text>
</comment>
<evidence type="ECO:0000256" key="2">
    <source>
        <dbReference type="ARBA" id="ARBA00023015"/>
    </source>
</evidence>
<dbReference type="CDD" id="cd08422">
    <property type="entry name" value="PBP2_CrgA_like"/>
    <property type="match status" value="1"/>
</dbReference>
<reference evidence="6" key="1">
    <citation type="journal article" date="2014" name="Int. J. Syst. Evol. Microbiol.">
        <title>Complete genome of a new Firmicutes species belonging to the dominant human colonic microbiota ('Ruminococcus bicirculans') reveals two chromosomes and a selective capacity to utilize plant glucans.</title>
        <authorList>
            <consortium name="NISC Comparative Sequencing Program"/>
            <person name="Wegmann U."/>
            <person name="Louis P."/>
            <person name="Goesmann A."/>
            <person name="Henrissat B."/>
            <person name="Duncan S.H."/>
            <person name="Flint H.J."/>
        </authorList>
    </citation>
    <scope>NUCLEOTIDE SEQUENCE</scope>
    <source>
        <strain evidence="6">CGMCC 1.11013</strain>
    </source>
</reference>
<comment type="similarity">
    <text evidence="1">Belongs to the LysR transcriptional regulatory family.</text>
</comment>
<dbReference type="PANTHER" id="PTHR30537">
    <property type="entry name" value="HTH-TYPE TRANSCRIPTIONAL REGULATOR"/>
    <property type="match status" value="1"/>
</dbReference>
<dbReference type="Proteomes" id="UP000027439">
    <property type="component" value="Unassembled WGS sequence"/>
</dbReference>
<dbReference type="PROSITE" id="PS50931">
    <property type="entry name" value="HTH_LYSR"/>
    <property type="match status" value="1"/>
</dbReference>
<dbReference type="InterPro" id="IPR058163">
    <property type="entry name" value="LysR-type_TF_proteobact-type"/>
</dbReference>
<accession>A0A069P379</accession>
<dbReference type="GO" id="GO:0043565">
    <property type="term" value="F:sequence-specific DNA binding"/>
    <property type="evidence" value="ECO:0007669"/>
    <property type="project" value="TreeGrafter"/>
</dbReference>
<dbReference type="SUPFAM" id="SSF46785">
    <property type="entry name" value="Winged helix' DNA-binding domain"/>
    <property type="match status" value="1"/>
</dbReference>
<dbReference type="InterPro" id="IPR000847">
    <property type="entry name" value="LysR_HTH_N"/>
</dbReference>
<dbReference type="SUPFAM" id="SSF53850">
    <property type="entry name" value="Periplasmic binding protein-like II"/>
    <property type="match status" value="1"/>
</dbReference>
<name>A0A069P379_9BURK</name>
<gene>
    <name evidence="7" type="ORF">BG57_06565</name>
    <name evidence="6" type="ORF">GCM10010985_00770</name>
</gene>
<evidence type="ECO:0000256" key="4">
    <source>
        <dbReference type="ARBA" id="ARBA00023163"/>
    </source>
</evidence>
<proteinExistence type="inferred from homology"/>
<evidence type="ECO:0000313" key="9">
    <source>
        <dbReference type="Proteomes" id="UP000597138"/>
    </source>
</evidence>
<organism evidence="7 8">
    <name type="scientific">Caballeronia grimmiae</name>
    <dbReference type="NCBI Taxonomy" id="1071679"/>
    <lineage>
        <taxon>Bacteria</taxon>
        <taxon>Pseudomonadati</taxon>
        <taxon>Pseudomonadota</taxon>
        <taxon>Betaproteobacteria</taxon>
        <taxon>Burkholderiales</taxon>
        <taxon>Burkholderiaceae</taxon>
        <taxon>Caballeronia</taxon>
    </lineage>
</organism>
<keyword evidence="2" id="KW-0805">Transcription regulation</keyword>
<dbReference type="Proteomes" id="UP000597138">
    <property type="component" value="Unassembled WGS sequence"/>
</dbReference>
<evidence type="ECO:0000259" key="5">
    <source>
        <dbReference type="PROSITE" id="PS50931"/>
    </source>
</evidence>
<feature type="domain" description="HTH lysR-type" evidence="5">
    <location>
        <begin position="1"/>
        <end position="59"/>
    </location>
</feature>
<dbReference type="Gene3D" id="3.40.190.290">
    <property type="match status" value="1"/>
</dbReference>
<dbReference type="InterPro" id="IPR036388">
    <property type="entry name" value="WH-like_DNA-bd_sf"/>
</dbReference>
<dbReference type="Pfam" id="PF00126">
    <property type="entry name" value="HTH_1"/>
    <property type="match status" value="1"/>
</dbReference>
<keyword evidence="9" id="KW-1185">Reference proteome</keyword>
<dbReference type="OrthoDB" id="9786526at2"/>
<evidence type="ECO:0000256" key="3">
    <source>
        <dbReference type="ARBA" id="ARBA00023125"/>
    </source>
</evidence>
<dbReference type="PANTHER" id="PTHR30537:SF5">
    <property type="entry name" value="HTH-TYPE TRANSCRIPTIONAL ACTIVATOR TTDR-RELATED"/>
    <property type="match status" value="1"/>
</dbReference>